<feature type="chain" id="PRO_5007805581" evidence="2">
    <location>
        <begin position="27"/>
        <end position="170"/>
    </location>
</feature>
<evidence type="ECO:0000313" key="3">
    <source>
        <dbReference type="EMBL" id="KXH65655.1"/>
    </source>
</evidence>
<dbReference type="InterPro" id="IPR036291">
    <property type="entry name" value="NAD(P)-bd_dom_sf"/>
</dbReference>
<dbReference type="OrthoDB" id="542013at2759"/>
<dbReference type="AlphaFoldDB" id="A0A135UZ07"/>
<evidence type="ECO:0000256" key="2">
    <source>
        <dbReference type="SAM" id="SignalP"/>
    </source>
</evidence>
<dbReference type="SUPFAM" id="SSF51735">
    <property type="entry name" value="NAD(P)-binding Rossmann-fold domains"/>
    <property type="match status" value="1"/>
</dbReference>
<dbReference type="EMBL" id="JFFI01000848">
    <property type="protein sequence ID" value="KXH65655.1"/>
    <property type="molecule type" value="Genomic_DNA"/>
</dbReference>
<keyword evidence="1" id="KW-0560">Oxidoreductase</keyword>
<dbReference type="PANTHER" id="PTHR43157:SF31">
    <property type="entry name" value="PHOSPHATIDYLINOSITOL-GLYCAN BIOSYNTHESIS CLASS F PROTEIN"/>
    <property type="match status" value="1"/>
</dbReference>
<dbReference type="PANTHER" id="PTHR43157">
    <property type="entry name" value="PHOSPHATIDYLINOSITOL-GLYCAN BIOSYNTHESIS CLASS F PROTEIN-RELATED"/>
    <property type="match status" value="1"/>
</dbReference>
<feature type="signal peptide" evidence="2">
    <location>
        <begin position="1"/>
        <end position="26"/>
    </location>
</feature>
<organism evidence="3 4">
    <name type="scientific">Colletotrichum salicis</name>
    <dbReference type="NCBI Taxonomy" id="1209931"/>
    <lineage>
        <taxon>Eukaryota</taxon>
        <taxon>Fungi</taxon>
        <taxon>Dikarya</taxon>
        <taxon>Ascomycota</taxon>
        <taxon>Pezizomycotina</taxon>
        <taxon>Sordariomycetes</taxon>
        <taxon>Hypocreomycetidae</taxon>
        <taxon>Glomerellales</taxon>
        <taxon>Glomerellaceae</taxon>
        <taxon>Colletotrichum</taxon>
        <taxon>Colletotrichum acutatum species complex</taxon>
    </lineage>
</organism>
<dbReference type="InterPro" id="IPR002347">
    <property type="entry name" value="SDR_fam"/>
</dbReference>
<accession>A0A135UZ07</accession>
<protein>
    <submittedName>
        <fullName evidence="3">Short-chain dehydrogenase/reductase</fullName>
    </submittedName>
</protein>
<name>A0A135UZ07_9PEZI</name>
<dbReference type="STRING" id="1209931.A0A135UZ07"/>
<comment type="caution">
    <text evidence="3">The sequence shown here is derived from an EMBL/GenBank/DDBJ whole genome shotgun (WGS) entry which is preliminary data.</text>
</comment>
<reference evidence="3 4" key="1">
    <citation type="submission" date="2014-02" db="EMBL/GenBank/DDBJ databases">
        <title>The genome sequence of Colletotrichum salicis CBS 607.94.</title>
        <authorList>
            <person name="Baroncelli R."/>
            <person name="Thon M.R."/>
        </authorList>
    </citation>
    <scope>NUCLEOTIDE SEQUENCE [LARGE SCALE GENOMIC DNA]</scope>
    <source>
        <strain evidence="3 4">CBS 607.94</strain>
    </source>
</reference>
<keyword evidence="2" id="KW-0732">Signal</keyword>
<evidence type="ECO:0000256" key="1">
    <source>
        <dbReference type="ARBA" id="ARBA00023002"/>
    </source>
</evidence>
<keyword evidence="4" id="KW-1185">Reference proteome</keyword>
<sequence length="170" mass="17969">MHPPKPSSRWLDGLTVLLVGASTGIGLEAAKQLVTKGVSTLVVTVRDDLKAQKTKEAIQHHLASCPQQPTVAPNIIPLVVEMTSSKSIYEFIAKLEKAVDHLDHAILRAGILLGSYESAPTGFKISLQVNAISSALLSLLLMPLLLASPLVSKPSVSERPHLTIVSSGAA</sequence>
<dbReference type="Gene3D" id="3.40.50.720">
    <property type="entry name" value="NAD(P)-binding Rossmann-like Domain"/>
    <property type="match status" value="1"/>
</dbReference>
<dbReference type="GO" id="GO:0016491">
    <property type="term" value="F:oxidoreductase activity"/>
    <property type="evidence" value="ECO:0007669"/>
    <property type="project" value="UniProtKB-KW"/>
</dbReference>
<proteinExistence type="predicted"/>
<evidence type="ECO:0000313" key="4">
    <source>
        <dbReference type="Proteomes" id="UP000070121"/>
    </source>
</evidence>
<gene>
    <name evidence="3" type="ORF">CSAL01_09473</name>
</gene>
<dbReference type="Proteomes" id="UP000070121">
    <property type="component" value="Unassembled WGS sequence"/>
</dbReference>
<dbReference type="Pfam" id="PF00106">
    <property type="entry name" value="adh_short"/>
    <property type="match status" value="1"/>
</dbReference>